<comment type="caution">
    <text evidence="2">The sequence shown here is derived from an EMBL/GenBank/DDBJ whole genome shotgun (WGS) entry which is preliminary data.</text>
</comment>
<evidence type="ECO:0000313" key="2">
    <source>
        <dbReference type="EMBL" id="PQD95623.1"/>
    </source>
</evidence>
<evidence type="ECO:0000256" key="1">
    <source>
        <dbReference type="SAM" id="Phobius"/>
    </source>
</evidence>
<sequence>MLSNESFNYINYIFIFLIIIQVGLLISITLMKSKEKSINWFTVISASCISIVVSGLLLIFLGYAADEINLDVNNYTYMTIAIIVLSVINSLNSYKSK</sequence>
<proteinExistence type="predicted"/>
<dbReference type="Proteomes" id="UP000239663">
    <property type="component" value="Unassembled WGS sequence"/>
</dbReference>
<evidence type="ECO:0000313" key="3">
    <source>
        <dbReference type="Proteomes" id="UP000239663"/>
    </source>
</evidence>
<feature type="transmembrane region" description="Helical" evidence="1">
    <location>
        <begin position="75"/>
        <end position="94"/>
    </location>
</feature>
<keyword evidence="3" id="KW-1185">Reference proteome</keyword>
<organism evidence="2 3">
    <name type="scientific">Pradoshia eiseniae</name>
    <dbReference type="NCBI Taxonomy" id="2064768"/>
    <lineage>
        <taxon>Bacteria</taxon>
        <taxon>Bacillati</taxon>
        <taxon>Bacillota</taxon>
        <taxon>Bacilli</taxon>
        <taxon>Bacillales</taxon>
        <taxon>Bacillaceae</taxon>
        <taxon>Pradoshia</taxon>
    </lineage>
</organism>
<protein>
    <submittedName>
        <fullName evidence="2">Uncharacterized protein</fullName>
    </submittedName>
</protein>
<reference evidence="2 3" key="1">
    <citation type="submission" date="2017-12" db="EMBL/GenBank/DDBJ databases">
        <title>Taxonomic description and draft genome of Pradoshia cofamensis Gen. nov., sp. nov., a thermotolerant bacillale isolated from anterior gut of earthworm Eisenia fetida.</title>
        <authorList>
            <person name="Saha T."/>
            <person name="Chakraborty R."/>
        </authorList>
    </citation>
    <scope>NUCLEOTIDE SEQUENCE [LARGE SCALE GENOMIC DNA]</scope>
    <source>
        <strain evidence="2 3">EAG3</strain>
    </source>
</reference>
<dbReference type="EMBL" id="PKOZ01000003">
    <property type="protein sequence ID" value="PQD95623.1"/>
    <property type="molecule type" value="Genomic_DNA"/>
</dbReference>
<dbReference type="RefSeq" id="WP_104848770.1">
    <property type="nucleotide sequence ID" value="NZ_PKOZ01000003.1"/>
</dbReference>
<accession>A0A2S7N0T3</accession>
<keyword evidence="1" id="KW-1133">Transmembrane helix</keyword>
<name>A0A2S7N0T3_9BACI</name>
<dbReference type="AlphaFoldDB" id="A0A2S7N0T3"/>
<keyword evidence="1" id="KW-0472">Membrane</keyword>
<gene>
    <name evidence="2" type="ORF">CYL18_06935</name>
</gene>
<feature type="transmembrane region" description="Helical" evidence="1">
    <location>
        <begin position="38"/>
        <end position="63"/>
    </location>
</feature>
<keyword evidence="1" id="KW-0812">Transmembrane</keyword>
<feature type="transmembrane region" description="Helical" evidence="1">
    <location>
        <begin position="12"/>
        <end position="31"/>
    </location>
</feature>